<evidence type="ECO:0000256" key="3">
    <source>
        <dbReference type="ARBA" id="ARBA00022471"/>
    </source>
</evidence>
<organism evidence="7 8">
    <name type="scientific">Brassica carinata</name>
    <name type="common">Ethiopian mustard</name>
    <name type="synonym">Abyssinian cabbage</name>
    <dbReference type="NCBI Taxonomy" id="52824"/>
    <lineage>
        <taxon>Eukaryota</taxon>
        <taxon>Viridiplantae</taxon>
        <taxon>Streptophyta</taxon>
        <taxon>Embryophyta</taxon>
        <taxon>Tracheophyta</taxon>
        <taxon>Spermatophyta</taxon>
        <taxon>Magnoliopsida</taxon>
        <taxon>eudicotyledons</taxon>
        <taxon>Gunneridae</taxon>
        <taxon>Pentapetalae</taxon>
        <taxon>rosids</taxon>
        <taxon>malvids</taxon>
        <taxon>Brassicales</taxon>
        <taxon>Brassicaceae</taxon>
        <taxon>Brassiceae</taxon>
        <taxon>Brassica</taxon>
    </lineage>
</organism>
<comment type="caution">
    <text evidence="7">The sequence shown here is derived from an EMBL/GenBank/DDBJ whole genome shotgun (WGS) entry which is preliminary data.</text>
</comment>
<dbReference type="Proteomes" id="UP000886595">
    <property type="component" value="Unassembled WGS sequence"/>
</dbReference>
<evidence type="ECO:0000256" key="6">
    <source>
        <dbReference type="RuleBase" id="RU367044"/>
    </source>
</evidence>
<proteinExistence type="inferred from homology"/>
<dbReference type="PANTHER" id="PTHR31232">
    <property type="match status" value="1"/>
</dbReference>
<dbReference type="PANTHER" id="PTHR31232:SF144">
    <property type="entry name" value="S-PROTEIN HOMOLOG 2"/>
    <property type="match status" value="1"/>
</dbReference>
<keyword evidence="3 6" id="KW-0713">Self-incompatibility</keyword>
<evidence type="ECO:0000256" key="4">
    <source>
        <dbReference type="ARBA" id="ARBA00022525"/>
    </source>
</evidence>
<reference evidence="7 8" key="1">
    <citation type="submission" date="2020-02" db="EMBL/GenBank/DDBJ databases">
        <authorList>
            <person name="Ma Q."/>
            <person name="Huang Y."/>
            <person name="Song X."/>
            <person name="Pei D."/>
        </authorList>
    </citation>
    <scope>NUCLEOTIDE SEQUENCE [LARGE SCALE GENOMIC DNA]</scope>
    <source>
        <strain evidence="7">Sxm20200214</strain>
        <tissue evidence="7">Leaf</tissue>
    </source>
</reference>
<accession>A0A8X8BE99</accession>
<keyword evidence="8" id="KW-1185">Reference proteome</keyword>
<name>A0A8X8BE99_BRACI</name>
<feature type="chain" id="PRO_5036518757" description="S-protein homolog" evidence="6">
    <location>
        <begin position="25"/>
        <end position="134"/>
    </location>
</feature>
<comment type="subcellular location">
    <subcellularLocation>
        <location evidence="1 6">Secreted</location>
    </subcellularLocation>
</comment>
<dbReference type="InterPro" id="IPR010264">
    <property type="entry name" value="Self-incomp_S1"/>
</dbReference>
<comment type="similarity">
    <text evidence="2 6">Belongs to the plant self-incompatibility (S1) protein family.</text>
</comment>
<evidence type="ECO:0000313" key="8">
    <source>
        <dbReference type="Proteomes" id="UP000886595"/>
    </source>
</evidence>
<evidence type="ECO:0000256" key="5">
    <source>
        <dbReference type="ARBA" id="ARBA00022729"/>
    </source>
</evidence>
<dbReference type="GO" id="GO:0005576">
    <property type="term" value="C:extracellular region"/>
    <property type="evidence" value="ECO:0007669"/>
    <property type="project" value="UniProtKB-SubCell"/>
</dbReference>
<dbReference type="EMBL" id="JAAMPC010000001">
    <property type="protein sequence ID" value="KAG2331687.1"/>
    <property type="molecule type" value="Genomic_DNA"/>
</dbReference>
<dbReference type="Pfam" id="PF05938">
    <property type="entry name" value="Self-incomp_S1"/>
    <property type="match status" value="1"/>
</dbReference>
<evidence type="ECO:0000313" key="7">
    <source>
        <dbReference type="EMBL" id="KAG2331687.1"/>
    </source>
</evidence>
<dbReference type="AlphaFoldDB" id="A0A8X8BE99"/>
<sequence length="134" mass="16050">MDIPKQYLSLFILIIFVTTNLSHAESIVKIYNGLGSTMRFRCKSKDTDLGYQSVPPHAMWLFSFQRNFFGRSLYYCYFDLPNGRRWFDIYKEPRDTSDSDYWKNDCVWKITPSGPCKYNEYRTQTTLCFPWNKN</sequence>
<dbReference type="OrthoDB" id="1096418at2759"/>
<protein>
    <recommendedName>
        <fullName evidence="6">S-protein homolog</fullName>
    </recommendedName>
</protein>
<keyword evidence="4 6" id="KW-0964">Secreted</keyword>
<keyword evidence="5 6" id="KW-0732">Signal</keyword>
<evidence type="ECO:0000256" key="2">
    <source>
        <dbReference type="ARBA" id="ARBA00005581"/>
    </source>
</evidence>
<gene>
    <name evidence="7" type="ORF">Bca52824_002867</name>
</gene>
<dbReference type="GO" id="GO:0060320">
    <property type="term" value="P:rejection of self pollen"/>
    <property type="evidence" value="ECO:0007669"/>
    <property type="project" value="UniProtKB-KW"/>
</dbReference>
<evidence type="ECO:0000256" key="1">
    <source>
        <dbReference type="ARBA" id="ARBA00004613"/>
    </source>
</evidence>
<feature type="signal peptide" evidence="6">
    <location>
        <begin position="1"/>
        <end position="24"/>
    </location>
</feature>